<name>A0A9X4IBA9_9NEIS</name>
<feature type="transmembrane region" description="Helical" evidence="1">
    <location>
        <begin position="41"/>
        <end position="60"/>
    </location>
</feature>
<dbReference type="EMBL" id="CP146598">
    <property type="protein sequence ID" value="WWY03114.1"/>
    <property type="molecule type" value="Genomic_DNA"/>
</dbReference>
<dbReference type="AlphaFoldDB" id="A0A9X4IBA9"/>
<evidence type="ECO:0000256" key="1">
    <source>
        <dbReference type="SAM" id="Phobius"/>
    </source>
</evidence>
<evidence type="ECO:0000313" key="3">
    <source>
        <dbReference type="EMBL" id="WWY03114.1"/>
    </source>
</evidence>
<evidence type="ECO:0000313" key="4">
    <source>
        <dbReference type="Proteomes" id="UP001149607"/>
    </source>
</evidence>
<dbReference type="Proteomes" id="UP001149607">
    <property type="component" value="Chromosome"/>
</dbReference>
<organism evidence="2">
    <name type="scientific">Neisseria leonii</name>
    <dbReference type="NCBI Taxonomy" id="2995413"/>
    <lineage>
        <taxon>Bacteria</taxon>
        <taxon>Pseudomonadati</taxon>
        <taxon>Pseudomonadota</taxon>
        <taxon>Betaproteobacteria</taxon>
        <taxon>Neisseriales</taxon>
        <taxon>Neisseriaceae</taxon>
        <taxon>Neisseria</taxon>
    </lineage>
</organism>
<gene>
    <name evidence="2" type="ORF">ORY91_001645</name>
    <name evidence="3" type="ORF">V9W64_10610</name>
</gene>
<dbReference type="RefSeq" id="WP_274585330.1">
    <property type="nucleotide sequence ID" value="NZ_CP146598.1"/>
</dbReference>
<reference evidence="3" key="2">
    <citation type="submission" date="2024-02" db="EMBL/GenBank/DDBJ databases">
        <title>Neisseria leonii sp. nov.</title>
        <authorList>
            <person name="Boutroux M."/>
            <person name="Favre-Rochex S."/>
            <person name="Gorgette O."/>
            <person name="Touak G."/>
            <person name="Muhle E."/>
            <person name="Chesneau O."/>
            <person name="Clermont D."/>
            <person name="Rahi P."/>
        </authorList>
    </citation>
    <scope>NUCLEOTIDE SEQUENCE</scope>
    <source>
        <strain evidence="3">51.81</strain>
    </source>
</reference>
<proteinExistence type="predicted"/>
<reference evidence="2" key="1">
    <citation type="submission" date="2022-10" db="EMBL/GenBank/DDBJ databases">
        <authorList>
            <person name="Boutroux M."/>
        </authorList>
    </citation>
    <scope>NUCLEOTIDE SEQUENCE</scope>
    <source>
        <strain evidence="2">51.81</strain>
    </source>
</reference>
<accession>A0A9X4IBA9</accession>
<evidence type="ECO:0000313" key="2">
    <source>
        <dbReference type="EMBL" id="MDD9328225.1"/>
    </source>
</evidence>
<keyword evidence="1" id="KW-0812">Transmembrane</keyword>
<keyword evidence="1" id="KW-0472">Membrane</keyword>
<protein>
    <submittedName>
        <fullName evidence="2">Uncharacterized protein</fullName>
    </submittedName>
</protein>
<dbReference type="EMBL" id="JAPQFL010000005">
    <property type="protein sequence ID" value="MDD9328225.1"/>
    <property type="molecule type" value="Genomic_DNA"/>
</dbReference>
<keyword evidence="1" id="KW-1133">Transmembrane helix</keyword>
<sequence>MMKYALATIVLFHVHFALYTVVAKLYGWTDAPWRDALAPLWLPWLYVLCIVAVGAFYNFMGRVFFSSRSGE</sequence>
<keyword evidence="4" id="KW-1185">Reference proteome</keyword>